<dbReference type="GO" id="GO:0042773">
    <property type="term" value="P:ATP synthesis coupled electron transport"/>
    <property type="evidence" value="ECO:0007669"/>
    <property type="project" value="TreeGrafter"/>
</dbReference>
<comment type="caution">
    <text evidence="21">The sequence shown here is derived from an EMBL/GenBank/DDBJ whole genome shotgun (WGS) entry which is preliminary data.</text>
</comment>
<proteinExistence type="inferred from homology"/>
<dbReference type="InterPro" id="IPR036257">
    <property type="entry name" value="Cyt_c_oxidase_su2_TM_sf"/>
</dbReference>
<dbReference type="InterPro" id="IPR034227">
    <property type="entry name" value="CuRO_UO_II"/>
</dbReference>
<feature type="transmembrane region" description="Helical" evidence="18">
    <location>
        <begin position="45"/>
        <end position="69"/>
    </location>
</feature>
<comment type="subcellular location">
    <subcellularLocation>
        <location evidence="2">Cell membrane</location>
        <topology evidence="2">Multi-pass membrane protein</topology>
    </subcellularLocation>
</comment>
<evidence type="ECO:0000256" key="3">
    <source>
        <dbReference type="ARBA" id="ARBA00007866"/>
    </source>
</evidence>
<feature type="region of interest" description="Disordered" evidence="17">
    <location>
        <begin position="285"/>
        <end position="336"/>
    </location>
</feature>
<dbReference type="GO" id="GO:0005507">
    <property type="term" value="F:copper ion binding"/>
    <property type="evidence" value="ECO:0007669"/>
    <property type="project" value="InterPro"/>
</dbReference>
<accession>A0A6G3ZWS2</accession>
<dbReference type="PIRSF" id="PIRSF000292">
    <property type="entry name" value="Ubi_od_II"/>
    <property type="match status" value="1"/>
</dbReference>
<evidence type="ECO:0000256" key="17">
    <source>
        <dbReference type="SAM" id="MobiDB-lite"/>
    </source>
</evidence>
<name>A0A6G3ZWS2_9BACL</name>
<evidence type="ECO:0000256" key="10">
    <source>
        <dbReference type="ARBA" id="ARBA00022982"/>
    </source>
</evidence>
<dbReference type="Gene3D" id="1.10.287.90">
    <property type="match status" value="1"/>
</dbReference>
<keyword evidence="5 16" id="KW-0813">Transport</keyword>
<evidence type="ECO:0000256" key="15">
    <source>
        <dbReference type="ARBA" id="ARBA00023288"/>
    </source>
</evidence>
<evidence type="ECO:0000256" key="11">
    <source>
        <dbReference type="ARBA" id="ARBA00022989"/>
    </source>
</evidence>
<evidence type="ECO:0000256" key="18">
    <source>
        <dbReference type="SAM" id="Phobius"/>
    </source>
</evidence>
<keyword evidence="10 16" id="KW-0249">Electron transport</keyword>
<evidence type="ECO:0000256" key="6">
    <source>
        <dbReference type="ARBA" id="ARBA00022475"/>
    </source>
</evidence>
<dbReference type="NCBIfam" id="TIGR01433">
    <property type="entry name" value="CyoA"/>
    <property type="match status" value="1"/>
</dbReference>
<feature type="compositionally biased region" description="Basic and acidic residues" evidence="17">
    <location>
        <begin position="294"/>
        <end position="318"/>
    </location>
</feature>
<evidence type="ECO:0000256" key="9">
    <source>
        <dbReference type="ARBA" id="ARBA00022729"/>
    </source>
</evidence>
<evidence type="ECO:0000256" key="4">
    <source>
        <dbReference type="ARBA" id="ARBA00016131"/>
    </source>
</evidence>
<keyword evidence="12 16" id="KW-0560">Oxidoreductase</keyword>
<dbReference type="InterPro" id="IPR011759">
    <property type="entry name" value="Cyt_c_oxidase_su2_TM_dom"/>
</dbReference>
<keyword evidence="8 18" id="KW-0812">Transmembrane</keyword>
<evidence type="ECO:0000256" key="12">
    <source>
        <dbReference type="ARBA" id="ARBA00023002"/>
    </source>
</evidence>
<gene>
    <name evidence="21" type="primary">cyoA</name>
    <name evidence="21" type="ORF">GK047_11215</name>
</gene>
<protein>
    <recommendedName>
        <fullName evidence="4 16">Quinol oxidase subunit 2</fullName>
        <ecNumber evidence="16">1.10.3.-</ecNumber>
    </recommendedName>
</protein>
<evidence type="ECO:0000256" key="7">
    <source>
        <dbReference type="ARBA" id="ARBA00022660"/>
    </source>
</evidence>
<dbReference type="Pfam" id="PF06481">
    <property type="entry name" value="COX_ARM"/>
    <property type="match status" value="1"/>
</dbReference>
<dbReference type="EMBL" id="JAAIKC010000003">
    <property type="protein sequence ID" value="NEW06582.1"/>
    <property type="molecule type" value="Genomic_DNA"/>
</dbReference>
<dbReference type="InterPro" id="IPR045187">
    <property type="entry name" value="CcO_II"/>
</dbReference>
<keyword evidence="9" id="KW-0732">Signal</keyword>
<dbReference type="PROSITE" id="PS50857">
    <property type="entry name" value="COX2_CUA"/>
    <property type="match status" value="1"/>
</dbReference>
<dbReference type="PROSITE" id="PS50999">
    <property type="entry name" value="COX2_TM"/>
    <property type="match status" value="1"/>
</dbReference>
<dbReference type="RefSeq" id="WP_163945852.1">
    <property type="nucleotide sequence ID" value="NZ_JAAIKC010000003.1"/>
</dbReference>
<evidence type="ECO:0000256" key="1">
    <source>
        <dbReference type="ARBA" id="ARBA00000725"/>
    </source>
</evidence>
<evidence type="ECO:0000256" key="14">
    <source>
        <dbReference type="ARBA" id="ARBA00023139"/>
    </source>
</evidence>
<evidence type="ECO:0000313" key="21">
    <source>
        <dbReference type="EMBL" id="NEW06582.1"/>
    </source>
</evidence>
<dbReference type="InterPro" id="IPR008972">
    <property type="entry name" value="Cupredoxin"/>
</dbReference>
<feature type="domain" description="Cytochrome oxidase subunit II copper A binding" evidence="19">
    <location>
        <begin position="127"/>
        <end position="239"/>
    </location>
</feature>
<dbReference type="InterPro" id="IPR010514">
    <property type="entry name" value="COX_ARM"/>
</dbReference>
<evidence type="ECO:0000256" key="16">
    <source>
        <dbReference type="PIRNR" id="PIRNR000292"/>
    </source>
</evidence>
<keyword evidence="15" id="KW-0449">Lipoprotein</keyword>
<dbReference type="PROSITE" id="PS51257">
    <property type="entry name" value="PROKAR_LIPOPROTEIN"/>
    <property type="match status" value="1"/>
</dbReference>
<dbReference type="AlphaFoldDB" id="A0A6G3ZWS2"/>
<dbReference type="PANTHER" id="PTHR22888:SF18">
    <property type="entry name" value="CYTOCHROME BO(3) UBIQUINOL OXIDASE SUBUNIT 2"/>
    <property type="match status" value="1"/>
</dbReference>
<dbReference type="GO" id="GO:0004129">
    <property type="term" value="F:cytochrome-c oxidase activity"/>
    <property type="evidence" value="ECO:0007669"/>
    <property type="project" value="UniProtKB-UniRule"/>
</dbReference>
<reference evidence="21" key="1">
    <citation type="submission" date="2020-02" db="EMBL/GenBank/DDBJ databases">
        <authorList>
            <person name="Shen X.-R."/>
            <person name="Zhang Y.-X."/>
        </authorList>
    </citation>
    <scope>NUCLEOTIDE SEQUENCE</scope>
    <source>
        <strain evidence="21">SYP-B3998</strain>
    </source>
</reference>
<dbReference type="InterPro" id="IPR002429">
    <property type="entry name" value="CcO_II-like_C"/>
</dbReference>
<evidence type="ECO:0000256" key="8">
    <source>
        <dbReference type="ARBA" id="ARBA00022692"/>
    </source>
</evidence>
<keyword evidence="6 16" id="KW-1003">Cell membrane</keyword>
<evidence type="ECO:0000256" key="13">
    <source>
        <dbReference type="ARBA" id="ARBA00023136"/>
    </source>
</evidence>
<evidence type="ECO:0000256" key="2">
    <source>
        <dbReference type="ARBA" id="ARBA00004651"/>
    </source>
</evidence>
<feature type="domain" description="Cytochrome oxidase subunit II transmembrane region profile" evidence="20">
    <location>
        <begin position="23"/>
        <end position="121"/>
    </location>
</feature>
<keyword evidence="13 16" id="KW-0472">Membrane</keyword>
<dbReference type="PANTHER" id="PTHR22888">
    <property type="entry name" value="CYTOCHROME C OXIDASE, SUBUNIT II"/>
    <property type="match status" value="1"/>
</dbReference>
<dbReference type="GO" id="GO:0009486">
    <property type="term" value="F:cytochrome bo3 ubiquinol oxidase activity"/>
    <property type="evidence" value="ECO:0007669"/>
    <property type="project" value="InterPro"/>
</dbReference>
<evidence type="ECO:0000256" key="5">
    <source>
        <dbReference type="ARBA" id="ARBA00022448"/>
    </source>
</evidence>
<feature type="transmembrane region" description="Helical" evidence="18">
    <location>
        <begin position="90"/>
        <end position="111"/>
    </location>
</feature>
<sequence length="336" mass="37576">MGKKRKFVQALLPLMVIALIVLLTGCEQAMVLDPKGPVGQTQKDLIIISSVLCLIILIPVLALTAWIVFRYRDKKGNKASYRPNWSHSTSLETIWWSIPIVIIFIIGAITVKYTYALEPSKVIDTGKKAVTVQVTSLDWKWLFTYPEQGIATVNYLQIPEDTPIRFELTSDAPMNSFWIPQLGGQIYTMSGMAMTLYLQADEIGHYFGTGANFSGEHFADMTFDVNATSQSDFEAWVAKTKQSPEKLTKESYQALAKPGKSGVQYFSSFPEGLFQSIVTKYTRGQTLHSGHGGTETKESKDGAKNETKKPQEPDKNAQMDHNQMGKMDHTQMNTNK</sequence>
<comment type="catalytic activity">
    <reaction evidence="1 16">
        <text>2 a quinol + O2 = 2 a quinone + 2 H2O</text>
        <dbReference type="Rhea" id="RHEA:55376"/>
        <dbReference type="ChEBI" id="CHEBI:15377"/>
        <dbReference type="ChEBI" id="CHEBI:15379"/>
        <dbReference type="ChEBI" id="CHEBI:24646"/>
        <dbReference type="ChEBI" id="CHEBI:132124"/>
    </reaction>
</comment>
<keyword evidence="11 18" id="KW-1133">Transmembrane helix</keyword>
<organism evidence="21">
    <name type="scientific">Paenibacillus sp. SYP-B3998</name>
    <dbReference type="NCBI Taxonomy" id="2678564"/>
    <lineage>
        <taxon>Bacteria</taxon>
        <taxon>Bacillati</taxon>
        <taxon>Bacillota</taxon>
        <taxon>Bacilli</taxon>
        <taxon>Bacillales</taxon>
        <taxon>Paenibacillaceae</taxon>
        <taxon>Paenibacillus</taxon>
    </lineage>
</organism>
<keyword evidence="14" id="KW-0564">Palmitate</keyword>
<dbReference type="NCBIfam" id="TIGR01432">
    <property type="entry name" value="QOXA"/>
    <property type="match status" value="1"/>
</dbReference>
<dbReference type="InterPro" id="IPR006332">
    <property type="entry name" value="QoxA"/>
</dbReference>
<dbReference type="GO" id="GO:0005886">
    <property type="term" value="C:plasma membrane"/>
    <property type="evidence" value="ECO:0007669"/>
    <property type="project" value="UniProtKB-SubCell"/>
</dbReference>
<dbReference type="Gene3D" id="2.60.40.420">
    <property type="entry name" value="Cupredoxins - blue copper proteins"/>
    <property type="match status" value="1"/>
</dbReference>
<dbReference type="SUPFAM" id="SSF49503">
    <property type="entry name" value="Cupredoxins"/>
    <property type="match status" value="1"/>
</dbReference>
<comment type="similarity">
    <text evidence="3 16">Belongs to the cytochrome c oxidase subunit 2 family.</text>
</comment>
<dbReference type="GO" id="GO:0016682">
    <property type="term" value="F:oxidoreductase activity, acting on diphenols and related substances as donors, oxygen as acceptor"/>
    <property type="evidence" value="ECO:0007669"/>
    <property type="project" value="InterPro"/>
</dbReference>
<evidence type="ECO:0000259" key="19">
    <source>
        <dbReference type="PROSITE" id="PS50857"/>
    </source>
</evidence>
<keyword evidence="7 16" id="KW-0679">Respiratory chain</keyword>
<dbReference type="CDD" id="cd04212">
    <property type="entry name" value="CuRO_UO_II"/>
    <property type="match status" value="1"/>
</dbReference>
<dbReference type="EC" id="1.10.3.-" evidence="16"/>
<dbReference type="SUPFAM" id="SSF81464">
    <property type="entry name" value="Cytochrome c oxidase subunit II-like, transmembrane region"/>
    <property type="match status" value="1"/>
</dbReference>
<dbReference type="InterPro" id="IPR006333">
    <property type="entry name" value="Cyt_o_ubiquinol_oxidase_su2"/>
</dbReference>
<comment type="function">
    <text evidence="16">Catalyzes quinol oxidation with the concomitant reduction of oxygen to water. Subunit II transfers the electrons from a quinol to the binuclear center of the catalytic subunit I.</text>
</comment>
<evidence type="ECO:0000259" key="20">
    <source>
        <dbReference type="PROSITE" id="PS50999"/>
    </source>
</evidence>